<organism evidence="1 2">
    <name type="scientific">Streptomyces griseomycini</name>
    <dbReference type="NCBI Taxonomy" id="66895"/>
    <lineage>
        <taxon>Bacteria</taxon>
        <taxon>Bacillati</taxon>
        <taxon>Actinomycetota</taxon>
        <taxon>Actinomycetes</taxon>
        <taxon>Kitasatosporales</taxon>
        <taxon>Streptomycetaceae</taxon>
        <taxon>Streptomyces</taxon>
    </lineage>
</organism>
<protein>
    <submittedName>
        <fullName evidence="1">Uncharacterized protein</fullName>
    </submittedName>
</protein>
<name>A0A7W7M1E9_9ACTN</name>
<reference evidence="1 2" key="1">
    <citation type="submission" date="2020-08" db="EMBL/GenBank/DDBJ databases">
        <title>Genomic Encyclopedia of Type Strains, Phase III (KMG-III): the genomes of soil and plant-associated and newly described type strains.</title>
        <authorList>
            <person name="Whitman W."/>
        </authorList>
    </citation>
    <scope>NUCLEOTIDE SEQUENCE [LARGE SCALE GENOMIC DNA]</scope>
    <source>
        <strain evidence="1 2">CECT 3273</strain>
    </source>
</reference>
<keyword evidence="2" id="KW-1185">Reference proteome</keyword>
<evidence type="ECO:0000313" key="2">
    <source>
        <dbReference type="Proteomes" id="UP000579523"/>
    </source>
</evidence>
<dbReference type="Proteomes" id="UP000579523">
    <property type="component" value="Unassembled WGS sequence"/>
</dbReference>
<dbReference type="RefSeq" id="WP_229890049.1">
    <property type="nucleotide sequence ID" value="NZ_BMTI01000016.1"/>
</dbReference>
<evidence type="ECO:0000313" key="1">
    <source>
        <dbReference type="EMBL" id="MBB4900390.1"/>
    </source>
</evidence>
<accession>A0A7W7M1E9</accession>
<proteinExistence type="predicted"/>
<comment type="caution">
    <text evidence="1">The sequence shown here is derived from an EMBL/GenBank/DDBJ whole genome shotgun (WGS) entry which is preliminary data.</text>
</comment>
<sequence length="272" mass="29216">MSDSPDAVSPAPVDPYALWRDALAEADRVFASPPALDRPVGGCTYCTPESDLLLLGGDPAAVPDDVLGHFTRETVDHWDGDQYPVLWRRLMPRALRSWGPDGQDADPSLELGHLAGYGAGLAGWPAPERAAVEGAFRALLALALVDGRPAGDVTDLVEGIAHATGDLRPWLAHLAALPGPAADAGLVRLAFSWATDLLWEDLDFTWWYDGDPGAIAAWLPTQRPRIAGFAARHPRCRTASDTLTAIDRLAAGDHSPWAYPYGVRECLRQADS</sequence>
<dbReference type="AlphaFoldDB" id="A0A7W7M1E9"/>
<dbReference type="EMBL" id="JACHJI010000007">
    <property type="protein sequence ID" value="MBB4900390.1"/>
    <property type="molecule type" value="Genomic_DNA"/>
</dbReference>
<gene>
    <name evidence="1" type="ORF">FHS37_004452</name>
</gene>